<reference evidence="8 9" key="1">
    <citation type="submission" date="2024-02" db="EMBL/GenBank/DDBJ databases">
        <title>First draft genome assembly of two strains of Seiridium cardinale.</title>
        <authorList>
            <person name="Emiliani G."/>
            <person name="Scali E."/>
        </authorList>
    </citation>
    <scope>NUCLEOTIDE SEQUENCE [LARGE SCALE GENOMIC DNA]</scope>
    <source>
        <strain evidence="8 9">BM-138-000479</strain>
    </source>
</reference>
<keyword evidence="9" id="KW-1185">Reference proteome</keyword>
<dbReference type="Pfam" id="PF00069">
    <property type="entry name" value="Pkinase"/>
    <property type="match status" value="1"/>
</dbReference>
<feature type="compositionally biased region" description="Basic and acidic residues" evidence="6">
    <location>
        <begin position="1201"/>
        <end position="1210"/>
    </location>
</feature>
<dbReference type="SMART" id="SM00220">
    <property type="entry name" value="S_TKc"/>
    <property type="match status" value="1"/>
</dbReference>
<comment type="caution">
    <text evidence="8">The sequence shown here is derived from an EMBL/GenBank/DDBJ whole genome shotgun (WGS) entry which is preliminary data.</text>
</comment>
<protein>
    <recommendedName>
        <fullName evidence="7">Protein kinase domain-containing protein</fullName>
    </recommendedName>
</protein>
<evidence type="ECO:0000313" key="9">
    <source>
        <dbReference type="Proteomes" id="UP001465668"/>
    </source>
</evidence>
<evidence type="ECO:0000256" key="6">
    <source>
        <dbReference type="SAM" id="MobiDB-lite"/>
    </source>
</evidence>
<feature type="domain" description="Protein kinase" evidence="7">
    <location>
        <begin position="835"/>
        <end position="1153"/>
    </location>
</feature>
<sequence length="1412" mass="157970">MSEALLRTVASRDDTIPQGYGPHPYLSGNFAPIQRTRPLTPCTYIGVIPEELGGGQYVRNGGNPTTNEDLGRDAHWFDGDGMLSGVLFERKGEKGTQIVPHFVNQYILTDVFLNAKDNSNLKKPLLPSIATLVSASFVTILLTVLRTIFLVILSSFPGSRWRVRKISVANTSVVYHDGRALATCESGPPMRFQLPSLETVGWFNGRKAENEPIRDSRSGFGGDSSIAFMKEWTTGHPKVDPVTGEMIAFHGVFIKPFVYCSIVPPNKPAGKPAPILGPRFDLPVPGVASPKMMHDFGVSAQHTIIMDLPLSLNPMNSVTGKPVVSYDPTDRSRFGVFPRYEPQKIQWFETNACVIFHTANCWETTTLKPVPETSVHLLACRLTSASVVYSAGALAPPVQKPVPPEYVEEEQCRLYYFNFPLVGNGTERPTIRNQWALSAIPFEFPIVSPVYEMTSARYIYGCSTGASSYYSAALGKAAKIDYLAKVDAQTLIARGTAHPPQQIKGCVDTRGIDEVMKSTDPSDPIKMFKMPDGWFTQEPRFIPRSSAASEDDGWLLTYVFDESQLDENDECGEDAVSELWVIDAKSMKDVVARIKLPQRVPYGLHGAWFSEDEIRGQKPFDSVRRETSKEEIDTTSPFAVAQDLLERWIGAQAQTLAKTVRTVRRCAHGTNSTYGALTLVVGVGRARLAGFSTLLHHQNGTYVWYSRRHRNALVVRDLASQRLEIRGLSLTECPTCHRPIRARSSSPERHFDGPATHDESYVNPNYFRMLRAVPGQDQHPPSSPVRRLTQPSLPIHEPRVQEVDDAEFVSSTPAPAAGARIRRDAFSPNYFRTFFVEERELGRGGKGVVLLVRHEIDGCQLGYFACKRVPVGNDHAWLEKVLVEVELLAKLSHPNLVSYRHVWLEDVTLTRFGPSVACAFILQQYCNSGDLLRYIVGDQPKETTKEQLKAQMRRRSKGHTERPDLHPSQRHLTFEEIYPLFRDIVSGLTYLHASSYVHRDLKPSNCLLHQEKGKLTCLISDFGEVQPENAVRKSTGTTGTISYCAPEVLMRDGSGQFGNFTAKSDVFSLGMILYFLCFGHLPYNNANAVSEELEDIDLLRAEITDWKGFEEEQRERPDLPAQLYHLLKRMLALTPSERPTAADVLDAMDHESNTGGPRRDSMGNGNTLNMQDHRIQSLDSPIGPGTPVSEPRKHRFRDMLLEDSATREHVGQALPESTREASINRTLQKLPPPASPRHQHAMTLSRSQDGSLQREHQASREDAQEPVASPPLLMPPPTTFWGDIRHQGALAWHGMCQFYLDNAEDVVFLVRLAMFLLKMASLARMCWPLAARLEISTPLVGIAAMDLGMPHRDVLVARPVDGSRMPRRSGASRWQWGWRISGALFILHFLILWSANRWSRPCNSHWNYAQHG</sequence>
<keyword evidence="4" id="KW-0560">Oxidoreductase</keyword>
<dbReference type="InterPro" id="IPR000719">
    <property type="entry name" value="Prot_kinase_dom"/>
</dbReference>
<accession>A0ABR2XAD9</accession>
<keyword evidence="5" id="KW-0408">Iron</keyword>
<evidence type="ECO:0000256" key="4">
    <source>
        <dbReference type="ARBA" id="ARBA00023002"/>
    </source>
</evidence>
<dbReference type="PROSITE" id="PS50011">
    <property type="entry name" value="PROTEIN_KINASE_DOM"/>
    <property type="match status" value="1"/>
</dbReference>
<evidence type="ECO:0000256" key="3">
    <source>
        <dbReference type="ARBA" id="ARBA00022723"/>
    </source>
</evidence>
<dbReference type="InterPro" id="IPR004294">
    <property type="entry name" value="Carotenoid_Oase"/>
</dbReference>
<dbReference type="Gene3D" id="3.30.200.20">
    <property type="entry name" value="Phosphorylase Kinase, domain 1"/>
    <property type="match status" value="1"/>
</dbReference>
<feature type="region of interest" description="Disordered" evidence="6">
    <location>
        <begin position="943"/>
        <end position="966"/>
    </location>
</feature>
<comment type="similarity">
    <text evidence="2">Belongs to the carotenoid oxygenase family.</text>
</comment>
<dbReference type="PANTHER" id="PTHR10543:SF89">
    <property type="entry name" value="CAROTENOID 9,10(9',10')-CLEAVAGE DIOXYGENASE 1"/>
    <property type="match status" value="1"/>
</dbReference>
<dbReference type="SUPFAM" id="SSF56112">
    <property type="entry name" value="Protein kinase-like (PK-like)"/>
    <property type="match status" value="1"/>
</dbReference>
<gene>
    <name evidence="8" type="ORF">SCAR479_12762</name>
</gene>
<dbReference type="EMBL" id="JARVKM010000090">
    <property type="protein sequence ID" value="KAK9770591.1"/>
    <property type="molecule type" value="Genomic_DNA"/>
</dbReference>
<dbReference type="PROSITE" id="PS00108">
    <property type="entry name" value="PROTEIN_KINASE_ST"/>
    <property type="match status" value="1"/>
</dbReference>
<feature type="compositionally biased region" description="Polar residues" evidence="6">
    <location>
        <begin position="1242"/>
        <end position="1251"/>
    </location>
</feature>
<dbReference type="InterPro" id="IPR011009">
    <property type="entry name" value="Kinase-like_dom_sf"/>
</dbReference>
<dbReference type="Gene3D" id="1.10.510.10">
    <property type="entry name" value="Transferase(Phosphotransferase) domain 1"/>
    <property type="match status" value="1"/>
</dbReference>
<organism evidence="8 9">
    <name type="scientific">Seiridium cardinale</name>
    <dbReference type="NCBI Taxonomy" id="138064"/>
    <lineage>
        <taxon>Eukaryota</taxon>
        <taxon>Fungi</taxon>
        <taxon>Dikarya</taxon>
        <taxon>Ascomycota</taxon>
        <taxon>Pezizomycotina</taxon>
        <taxon>Sordariomycetes</taxon>
        <taxon>Xylariomycetidae</taxon>
        <taxon>Amphisphaeriales</taxon>
        <taxon>Sporocadaceae</taxon>
        <taxon>Seiridium</taxon>
    </lineage>
</organism>
<feature type="region of interest" description="Disordered" evidence="6">
    <location>
        <begin position="1148"/>
        <end position="1169"/>
    </location>
</feature>
<feature type="compositionally biased region" description="Basic and acidic residues" evidence="6">
    <location>
        <begin position="1252"/>
        <end position="1263"/>
    </location>
</feature>
<feature type="compositionally biased region" description="Basic and acidic residues" evidence="6">
    <location>
        <begin position="1148"/>
        <end position="1161"/>
    </location>
</feature>
<evidence type="ECO:0000256" key="5">
    <source>
        <dbReference type="ARBA" id="ARBA00023004"/>
    </source>
</evidence>
<evidence type="ECO:0000256" key="2">
    <source>
        <dbReference type="ARBA" id="ARBA00006787"/>
    </source>
</evidence>
<evidence type="ECO:0000259" key="7">
    <source>
        <dbReference type="PROSITE" id="PS50011"/>
    </source>
</evidence>
<dbReference type="Pfam" id="PF03055">
    <property type="entry name" value="RPE65"/>
    <property type="match status" value="1"/>
</dbReference>
<name>A0ABR2XAD9_9PEZI</name>
<dbReference type="Proteomes" id="UP001465668">
    <property type="component" value="Unassembled WGS sequence"/>
</dbReference>
<dbReference type="InterPro" id="IPR008271">
    <property type="entry name" value="Ser/Thr_kinase_AS"/>
</dbReference>
<dbReference type="PANTHER" id="PTHR10543">
    <property type="entry name" value="BETA-CAROTENE DIOXYGENASE"/>
    <property type="match status" value="1"/>
</dbReference>
<feature type="region of interest" description="Disordered" evidence="6">
    <location>
        <begin position="1201"/>
        <end position="1271"/>
    </location>
</feature>
<proteinExistence type="inferred from homology"/>
<evidence type="ECO:0000256" key="1">
    <source>
        <dbReference type="ARBA" id="ARBA00001954"/>
    </source>
</evidence>
<keyword evidence="3" id="KW-0479">Metal-binding</keyword>
<evidence type="ECO:0000313" key="8">
    <source>
        <dbReference type="EMBL" id="KAK9770591.1"/>
    </source>
</evidence>
<comment type="cofactor">
    <cofactor evidence="1">
        <name>Fe(2+)</name>
        <dbReference type="ChEBI" id="CHEBI:29033"/>
    </cofactor>
</comment>